<accession>A0A103W9W7</accession>
<reference evidence="1 2" key="1">
    <citation type="journal article" date="2016" name="Sci. Rep.">
        <title>The genome sequence of the outbreeding globe artichoke constructed de novo incorporating a phase-aware low-pass sequencing strategy of F1 progeny.</title>
        <authorList>
            <person name="Scaglione D."/>
            <person name="Reyes-Chin-Wo S."/>
            <person name="Acquadro A."/>
            <person name="Froenicke L."/>
            <person name="Portis E."/>
            <person name="Beitel C."/>
            <person name="Tirone M."/>
            <person name="Mauro R."/>
            <person name="Lo Monaco A."/>
            <person name="Mauromicale G."/>
            <person name="Faccioli P."/>
            <person name="Cattivelli L."/>
            <person name="Rieseberg L."/>
            <person name="Michelmore R."/>
            <person name="Lanteri S."/>
        </authorList>
    </citation>
    <scope>NUCLEOTIDE SEQUENCE [LARGE SCALE GENOMIC DNA]</scope>
    <source>
        <strain evidence="1">2C</strain>
    </source>
</reference>
<dbReference type="AlphaFoldDB" id="A0A103W9W7"/>
<comment type="caution">
    <text evidence="1">The sequence shown here is derived from an EMBL/GenBank/DDBJ whole genome shotgun (WGS) entry which is preliminary data.</text>
</comment>
<organism evidence="1 2">
    <name type="scientific">Cynara cardunculus var. scolymus</name>
    <name type="common">Globe artichoke</name>
    <name type="synonym">Cynara scolymus</name>
    <dbReference type="NCBI Taxonomy" id="59895"/>
    <lineage>
        <taxon>Eukaryota</taxon>
        <taxon>Viridiplantae</taxon>
        <taxon>Streptophyta</taxon>
        <taxon>Embryophyta</taxon>
        <taxon>Tracheophyta</taxon>
        <taxon>Spermatophyta</taxon>
        <taxon>Magnoliopsida</taxon>
        <taxon>eudicotyledons</taxon>
        <taxon>Gunneridae</taxon>
        <taxon>Pentapetalae</taxon>
        <taxon>asterids</taxon>
        <taxon>campanulids</taxon>
        <taxon>Asterales</taxon>
        <taxon>Asteraceae</taxon>
        <taxon>Carduoideae</taxon>
        <taxon>Cardueae</taxon>
        <taxon>Carduinae</taxon>
        <taxon>Cynara</taxon>
    </lineage>
</organism>
<dbReference type="Proteomes" id="UP000243975">
    <property type="component" value="Unassembled WGS sequence"/>
</dbReference>
<dbReference type="EMBL" id="LEKV01006582">
    <property type="protein sequence ID" value="KVH68459.1"/>
    <property type="molecule type" value="Genomic_DNA"/>
</dbReference>
<gene>
    <name evidence="1" type="ORF">Ccrd_025614</name>
</gene>
<evidence type="ECO:0000313" key="1">
    <source>
        <dbReference type="EMBL" id="KVH68459.1"/>
    </source>
</evidence>
<protein>
    <submittedName>
        <fullName evidence="1">Uncharacterized protein</fullName>
    </submittedName>
</protein>
<keyword evidence="2" id="KW-1185">Reference proteome</keyword>
<evidence type="ECO:0000313" key="2">
    <source>
        <dbReference type="Proteomes" id="UP000243975"/>
    </source>
</evidence>
<sequence>MAVQAPHMMIQHRLGFSSILFLLSSPDSIPSLLSLGWGPFRRDSESSNPLLLSIPGEKRRGTDSNLNISQRQLKTRNNGNEFDGESSHLERNIFFKSFTSYSLIEINSGSFGCFLLLLIQVDEWCSFSGSSVTGVCRNTDEFAIDLDKGDFPCLNWKKGEGIQGPRTSCNMVIPVPIQVFLPIDFWVSTI</sequence>
<name>A0A103W9W7_CYNCS</name>
<proteinExistence type="predicted"/>
<dbReference type="Gramene" id="KVH68459">
    <property type="protein sequence ID" value="KVH68459"/>
    <property type="gene ID" value="Ccrd_025614"/>
</dbReference>